<keyword evidence="10 12" id="KW-0472">Membrane</keyword>
<dbReference type="OrthoDB" id="9782587at2"/>
<keyword evidence="4" id="KW-0410">Iron transport</keyword>
<keyword evidence="3 12" id="KW-1134">Transmembrane beta strand</keyword>
<reference evidence="17" key="1">
    <citation type="submission" date="2016-10" db="EMBL/GenBank/DDBJ databases">
        <authorList>
            <person name="Varghese N."/>
            <person name="Submissions S."/>
        </authorList>
    </citation>
    <scope>NUCLEOTIDE SEQUENCE [LARGE SCALE GENOMIC DNA]</scope>
    <source>
        <strain evidence="17">DSM 22376</strain>
    </source>
</reference>
<dbReference type="EMBL" id="FNRD01000002">
    <property type="protein sequence ID" value="SEA21288.1"/>
    <property type="molecule type" value="Genomic_DNA"/>
</dbReference>
<evidence type="ECO:0000313" key="17">
    <source>
        <dbReference type="Proteomes" id="UP000198951"/>
    </source>
</evidence>
<dbReference type="GO" id="GO:0009279">
    <property type="term" value="C:cell outer membrane"/>
    <property type="evidence" value="ECO:0007669"/>
    <property type="project" value="UniProtKB-SubCell"/>
</dbReference>
<accession>A0A1H3ZCQ9</accession>
<protein>
    <submittedName>
        <fullName evidence="16">Iron complex outermembrane recepter protein</fullName>
    </submittedName>
</protein>
<keyword evidence="11 12" id="KW-0998">Cell outer membrane</keyword>
<evidence type="ECO:0000256" key="5">
    <source>
        <dbReference type="ARBA" id="ARBA00022692"/>
    </source>
</evidence>
<dbReference type="InterPro" id="IPR039426">
    <property type="entry name" value="TonB-dep_rcpt-like"/>
</dbReference>
<dbReference type="PROSITE" id="PS52016">
    <property type="entry name" value="TONB_DEPENDENT_REC_3"/>
    <property type="match status" value="1"/>
</dbReference>
<comment type="subcellular location">
    <subcellularLocation>
        <location evidence="1 12">Cell outer membrane</location>
        <topology evidence="1 12">Multi-pass membrane protein</topology>
    </subcellularLocation>
</comment>
<evidence type="ECO:0000259" key="15">
    <source>
        <dbReference type="Pfam" id="PF07715"/>
    </source>
</evidence>
<name>A0A1H3ZCQ9_9FLAO</name>
<evidence type="ECO:0000256" key="11">
    <source>
        <dbReference type="ARBA" id="ARBA00023237"/>
    </source>
</evidence>
<dbReference type="Gene3D" id="2.170.130.10">
    <property type="entry name" value="TonB-dependent receptor, plug domain"/>
    <property type="match status" value="1"/>
</dbReference>
<evidence type="ECO:0000256" key="6">
    <source>
        <dbReference type="ARBA" id="ARBA00022729"/>
    </source>
</evidence>
<dbReference type="Pfam" id="PF07715">
    <property type="entry name" value="Plug"/>
    <property type="match status" value="1"/>
</dbReference>
<dbReference type="Proteomes" id="UP000198951">
    <property type="component" value="Unassembled WGS sequence"/>
</dbReference>
<feature type="domain" description="TonB-dependent receptor-like beta-barrel" evidence="14">
    <location>
        <begin position="239"/>
        <end position="639"/>
    </location>
</feature>
<dbReference type="Gene3D" id="2.40.170.20">
    <property type="entry name" value="TonB-dependent receptor, beta-barrel domain"/>
    <property type="match status" value="1"/>
</dbReference>
<dbReference type="Pfam" id="PF00593">
    <property type="entry name" value="TonB_dep_Rec_b-barrel"/>
    <property type="match status" value="1"/>
</dbReference>
<dbReference type="SUPFAM" id="SSF56935">
    <property type="entry name" value="Porins"/>
    <property type="match status" value="1"/>
</dbReference>
<dbReference type="InterPro" id="IPR000531">
    <property type="entry name" value="Beta-barrel_TonB"/>
</dbReference>
<evidence type="ECO:0000256" key="10">
    <source>
        <dbReference type="ARBA" id="ARBA00023136"/>
    </source>
</evidence>
<evidence type="ECO:0000256" key="3">
    <source>
        <dbReference type="ARBA" id="ARBA00022452"/>
    </source>
</evidence>
<comment type="similarity">
    <text evidence="12 13">Belongs to the TonB-dependent receptor family.</text>
</comment>
<evidence type="ECO:0000256" key="2">
    <source>
        <dbReference type="ARBA" id="ARBA00022448"/>
    </source>
</evidence>
<dbReference type="InterPro" id="IPR012910">
    <property type="entry name" value="Plug_dom"/>
</dbReference>
<dbReference type="InterPro" id="IPR037066">
    <property type="entry name" value="Plug_dom_sf"/>
</dbReference>
<gene>
    <name evidence="16" type="ORF">SAMN05443667_102345</name>
</gene>
<evidence type="ECO:0000256" key="12">
    <source>
        <dbReference type="PROSITE-ProRule" id="PRU01360"/>
    </source>
</evidence>
<evidence type="ECO:0000256" key="7">
    <source>
        <dbReference type="ARBA" id="ARBA00023004"/>
    </source>
</evidence>
<keyword evidence="6" id="KW-0732">Signal</keyword>
<sequence>MLLQQGVAFSQITKDTTALAAVTIVASPTTATLQNAAASLAVISRKELDKSDGIILTSVLNKIPGLYMQQGALNTIKISIRGIGSRSQYGTQKIKAYFEGIPLTTAEGESTIEDIDLETIGSVEIIKGPNSTSFGSGLGGVINLFAREIPTDEFQAKSITTYGSFGLLKQNFSANYGKSSSMGSVNYSHLQSDGFRQNSSYDRKSLTLQAQQKINSKGELSFIGMYTQLKAYIPSSINEDDFNNNPEKAASNWAQAQGYESYDKWMMGVGYRQQLSSKWSFKSSVFSNIKKAYEPRPFNILDDESSSIGFRSSLNYKNTFLSVPFETSLGTEMAFDEYSFSLFENVYASQTNPGSVAGDEFSKKNQKSSYQNYFVQADFSLSAKLHLETGLAFNTTRYSLRDLFAEAATIPDLAYTFGKVWSPRAGLSYSFTKTKTIYASISKGFSTPSVAETLTPEGQINTNLKPEIGWNYELGLKAHGLNNKLYTELTFFSTQITNLLVARRTAEDQYIGINAGASSHIGMEFLVNYQLLQTSQYQVSTYFSAAVNSFKFKDFVDGTNDYSGNQLTAVPDALWNVGVDLSNTSGFKLHTAFSKVGSMPLNDQNSKYTQAYSLLDLKTSYSFMLLKRLKTELSTGINNATNTQYAASVLPNAAGFGQAKPRYYYPGNPRNYYGGISLSYLF</sequence>
<evidence type="ECO:0000256" key="4">
    <source>
        <dbReference type="ARBA" id="ARBA00022496"/>
    </source>
</evidence>
<feature type="domain" description="TonB-dependent receptor plug" evidence="15">
    <location>
        <begin position="33"/>
        <end position="141"/>
    </location>
</feature>
<evidence type="ECO:0000256" key="1">
    <source>
        <dbReference type="ARBA" id="ARBA00004571"/>
    </source>
</evidence>
<evidence type="ECO:0000259" key="14">
    <source>
        <dbReference type="Pfam" id="PF00593"/>
    </source>
</evidence>
<evidence type="ECO:0000313" key="16">
    <source>
        <dbReference type="EMBL" id="SEA21288.1"/>
    </source>
</evidence>
<proteinExistence type="inferred from homology"/>
<dbReference type="PANTHER" id="PTHR32552:SF68">
    <property type="entry name" value="FERRICHROME OUTER MEMBRANE TRANSPORTER_PHAGE RECEPTOR"/>
    <property type="match status" value="1"/>
</dbReference>
<keyword evidence="9 13" id="KW-0798">TonB box</keyword>
<evidence type="ECO:0000256" key="9">
    <source>
        <dbReference type="ARBA" id="ARBA00023077"/>
    </source>
</evidence>
<keyword evidence="7" id="KW-0408">Iron</keyword>
<dbReference type="AlphaFoldDB" id="A0A1H3ZCQ9"/>
<organism evidence="16 17">
    <name type="scientific">Flavobacterium gillisiae</name>
    <dbReference type="NCBI Taxonomy" id="150146"/>
    <lineage>
        <taxon>Bacteria</taxon>
        <taxon>Pseudomonadati</taxon>
        <taxon>Bacteroidota</taxon>
        <taxon>Flavobacteriia</taxon>
        <taxon>Flavobacteriales</taxon>
        <taxon>Flavobacteriaceae</taxon>
        <taxon>Flavobacterium</taxon>
    </lineage>
</organism>
<keyword evidence="8" id="KW-0406">Ion transport</keyword>
<keyword evidence="17" id="KW-1185">Reference proteome</keyword>
<dbReference type="PANTHER" id="PTHR32552">
    <property type="entry name" value="FERRICHROME IRON RECEPTOR-RELATED"/>
    <property type="match status" value="1"/>
</dbReference>
<evidence type="ECO:0000256" key="8">
    <source>
        <dbReference type="ARBA" id="ARBA00023065"/>
    </source>
</evidence>
<keyword evidence="2 12" id="KW-0813">Transport</keyword>
<dbReference type="GO" id="GO:0015344">
    <property type="term" value="F:siderophore uptake transmembrane transporter activity"/>
    <property type="evidence" value="ECO:0007669"/>
    <property type="project" value="TreeGrafter"/>
</dbReference>
<dbReference type="InterPro" id="IPR036942">
    <property type="entry name" value="Beta-barrel_TonB_sf"/>
</dbReference>
<dbReference type="STRING" id="150146.SAMN05443667_102345"/>
<evidence type="ECO:0000256" key="13">
    <source>
        <dbReference type="RuleBase" id="RU003357"/>
    </source>
</evidence>
<keyword evidence="5 12" id="KW-0812">Transmembrane</keyword>